<dbReference type="Proteomes" id="UP000239210">
    <property type="component" value="Unassembled WGS sequence"/>
</dbReference>
<protein>
    <recommendedName>
        <fullName evidence="3">Integrase-like protein</fullName>
    </recommendedName>
</protein>
<reference evidence="1 2" key="1">
    <citation type="submission" date="2018-03" db="EMBL/GenBank/DDBJ databases">
        <title>Genomic Encyclopedia of Archaeal and Bacterial Type Strains, Phase II (KMG-II): from individual species to whole genera.</title>
        <authorList>
            <person name="Goeker M."/>
        </authorList>
    </citation>
    <scope>NUCLEOTIDE SEQUENCE [LARGE SCALE GENOMIC DNA]</scope>
    <source>
        <strain evidence="1 2">DSM 45416</strain>
    </source>
</reference>
<gene>
    <name evidence="1" type="ORF">LY71_113127</name>
</gene>
<sequence>MHSLVDDHSRLVYSEILTDEKGTICAAFLTRAAAYFAAPASTGSSG</sequence>
<keyword evidence="2" id="KW-1185">Reference proteome</keyword>
<dbReference type="EMBL" id="PVTG01000013">
    <property type="protein sequence ID" value="PRY47625.1"/>
    <property type="molecule type" value="Genomic_DNA"/>
</dbReference>
<organism evidence="1 2">
    <name type="scientific">Geodermatophilus tzadiensis</name>
    <dbReference type="NCBI Taxonomy" id="1137988"/>
    <lineage>
        <taxon>Bacteria</taxon>
        <taxon>Bacillati</taxon>
        <taxon>Actinomycetota</taxon>
        <taxon>Actinomycetes</taxon>
        <taxon>Geodermatophilales</taxon>
        <taxon>Geodermatophilaceae</taxon>
        <taxon>Geodermatophilus</taxon>
    </lineage>
</organism>
<comment type="caution">
    <text evidence="1">The sequence shown here is derived from an EMBL/GenBank/DDBJ whole genome shotgun (WGS) entry which is preliminary data.</text>
</comment>
<name>A0A2T0TPL8_9ACTN</name>
<proteinExistence type="predicted"/>
<evidence type="ECO:0008006" key="3">
    <source>
        <dbReference type="Google" id="ProtNLM"/>
    </source>
</evidence>
<accession>A0A2T0TPL8</accession>
<evidence type="ECO:0000313" key="1">
    <source>
        <dbReference type="EMBL" id="PRY47625.1"/>
    </source>
</evidence>
<dbReference type="AlphaFoldDB" id="A0A2T0TPL8"/>
<evidence type="ECO:0000313" key="2">
    <source>
        <dbReference type="Proteomes" id="UP000239210"/>
    </source>
</evidence>